<gene>
    <name evidence="1" type="ORF">HPBE_LOCUS5104</name>
</gene>
<evidence type="ECO:0000313" key="1">
    <source>
        <dbReference type="EMBL" id="VDO63405.1"/>
    </source>
</evidence>
<dbReference type="EMBL" id="UZAH01025413">
    <property type="protein sequence ID" value="VDO63405.1"/>
    <property type="molecule type" value="Genomic_DNA"/>
</dbReference>
<sequence>MECLLFHPDYALFLSQDERVEYRLTEKEVSPIAKKVTAIMFKARAPAIICRLPCSTPPTAEESSMDYCPSLRPLSAMKPHRFQSPP</sequence>
<accession>A0A3P8ART0</accession>
<evidence type="ECO:0000313" key="3">
    <source>
        <dbReference type="WBParaSite" id="HPBE_0000510301-mRNA-1"/>
    </source>
</evidence>
<reference evidence="1 2" key="1">
    <citation type="submission" date="2018-11" db="EMBL/GenBank/DDBJ databases">
        <authorList>
            <consortium name="Pathogen Informatics"/>
        </authorList>
    </citation>
    <scope>NUCLEOTIDE SEQUENCE [LARGE SCALE GENOMIC DNA]</scope>
</reference>
<dbReference type="WBParaSite" id="HPBE_0000510301-mRNA-1">
    <property type="protein sequence ID" value="HPBE_0000510301-mRNA-1"/>
    <property type="gene ID" value="HPBE_0000510301"/>
</dbReference>
<organism evidence="2 3">
    <name type="scientific">Heligmosomoides polygyrus</name>
    <name type="common">Parasitic roundworm</name>
    <dbReference type="NCBI Taxonomy" id="6339"/>
    <lineage>
        <taxon>Eukaryota</taxon>
        <taxon>Metazoa</taxon>
        <taxon>Ecdysozoa</taxon>
        <taxon>Nematoda</taxon>
        <taxon>Chromadorea</taxon>
        <taxon>Rhabditida</taxon>
        <taxon>Rhabditina</taxon>
        <taxon>Rhabditomorpha</taxon>
        <taxon>Strongyloidea</taxon>
        <taxon>Heligmosomidae</taxon>
        <taxon>Heligmosomoides</taxon>
    </lineage>
</organism>
<dbReference type="AlphaFoldDB" id="A0A183FF56"/>
<keyword evidence="2" id="KW-1185">Reference proteome</keyword>
<accession>A0A183FF56</accession>
<protein>
    <submittedName>
        <fullName evidence="3">HGTP_anticodon2 domain-containing protein</fullName>
    </submittedName>
</protein>
<proteinExistence type="predicted"/>
<dbReference type="Proteomes" id="UP000050761">
    <property type="component" value="Unassembled WGS sequence"/>
</dbReference>
<name>A0A183FF56_HELPZ</name>
<reference evidence="3" key="2">
    <citation type="submission" date="2019-09" db="UniProtKB">
        <authorList>
            <consortium name="WormBaseParasite"/>
        </authorList>
    </citation>
    <scope>IDENTIFICATION</scope>
</reference>
<evidence type="ECO:0000313" key="2">
    <source>
        <dbReference type="Proteomes" id="UP000050761"/>
    </source>
</evidence>